<gene>
    <name evidence="1" type="ORF">OBE_01402</name>
</gene>
<accession>K1UUM8</accession>
<name>K1UUM8_9ZZZZ</name>
<reference evidence="1" key="1">
    <citation type="journal article" date="2013" name="Environ. Microbiol.">
        <title>Microbiota from the distal guts of lean and obese adolescents exhibit partial functional redundancy besides clear differences in community structure.</title>
        <authorList>
            <person name="Ferrer M."/>
            <person name="Ruiz A."/>
            <person name="Lanza F."/>
            <person name="Haange S.B."/>
            <person name="Oberbach A."/>
            <person name="Till H."/>
            <person name="Bargiela R."/>
            <person name="Campoy C."/>
            <person name="Segura M.T."/>
            <person name="Richter M."/>
            <person name="von Bergen M."/>
            <person name="Seifert J."/>
            <person name="Suarez A."/>
        </authorList>
    </citation>
    <scope>NUCLEOTIDE SEQUENCE</scope>
</reference>
<feature type="non-terminal residue" evidence="1">
    <location>
        <position position="1"/>
    </location>
</feature>
<proteinExistence type="predicted"/>
<sequence>KKHGLQEFVLYDMATKPEYEANIVAAEILLDSDEILEYIYDYGYTSEQIARAMHTDINLVALKIAHLAETGHKLRRMEYRSSFLK</sequence>
<protein>
    <submittedName>
        <fullName evidence="1">Zn peptidase</fullName>
    </submittedName>
</protein>
<comment type="caution">
    <text evidence="1">The sequence shown here is derived from an EMBL/GenBank/DDBJ whole genome shotgun (WGS) entry which is preliminary data.</text>
</comment>
<organism evidence="1">
    <name type="scientific">human gut metagenome</name>
    <dbReference type="NCBI Taxonomy" id="408170"/>
    <lineage>
        <taxon>unclassified sequences</taxon>
        <taxon>metagenomes</taxon>
        <taxon>organismal metagenomes</taxon>
    </lineage>
</organism>
<dbReference type="EMBL" id="AJWZ01000925">
    <property type="protein sequence ID" value="EKC75356.1"/>
    <property type="molecule type" value="Genomic_DNA"/>
</dbReference>
<dbReference type="AlphaFoldDB" id="K1UUM8"/>
<evidence type="ECO:0000313" key="1">
    <source>
        <dbReference type="EMBL" id="EKC75356.1"/>
    </source>
</evidence>